<evidence type="ECO:0000313" key="5">
    <source>
        <dbReference type="Proteomes" id="UP000673691"/>
    </source>
</evidence>
<protein>
    <submittedName>
        <fullName evidence="4">Uncharacterized protein</fullName>
    </submittedName>
</protein>
<accession>A0A8H7ZYU0</accession>
<evidence type="ECO:0000256" key="3">
    <source>
        <dbReference type="SAM" id="MobiDB-lite"/>
    </source>
</evidence>
<dbReference type="Gene3D" id="1.10.287.370">
    <property type="match status" value="1"/>
</dbReference>
<dbReference type="PANTHER" id="PTHR13303">
    <property type="entry name" value="PREFOLDIN SUBUNIT 2"/>
    <property type="match status" value="1"/>
</dbReference>
<comment type="caution">
    <text evidence="4">The sequence shown here is derived from an EMBL/GenBank/DDBJ whole genome shotgun (WGS) entry which is preliminary data.</text>
</comment>
<name>A0A8H7ZYU0_9FUNG</name>
<gene>
    <name evidence="4" type="ORF">BJ554DRAFT_5865</name>
</gene>
<dbReference type="InterPro" id="IPR009053">
    <property type="entry name" value="Prefoldin"/>
</dbReference>
<dbReference type="CDD" id="cd23163">
    <property type="entry name" value="Prefoldin_2"/>
    <property type="match status" value="1"/>
</dbReference>
<dbReference type="SUPFAM" id="SSF46579">
    <property type="entry name" value="Prefoldin"/>
    <property type="match status" value="1"/>
</dbReference>
<dbReference type="GO" id="GO:0006457">
    <property type="term" value="P:protein folding"/>
    <property type="evidence" value="ECO:0007669"/>
    <property type="project" value="InterPro"/>
</dbReference>
<dbReference type="InterPro" id="IPR027235">
    <property type="entry name" value="PFD2"/>
</dbReference>
<dbReference type="GO" id="GO:0016272">
    <property type="term" value="C:prefoldin complex"/>
    <property type="evidence" value="ECO:0007669"/>
    <property type="project" value="InterPro"/>
</dbReference>
<keyword evidence="2" id="KW-0143">Chaperone</keyword>
<evidence type="ECO:0000256" key="2">
    <source>
        <dbReference type="ARBA" id="ARBA00023186"/>
    </source>
</evidence>
<evidence type="ECO:0000256" key="1">
    <source>
        <dbReference type="ARBA" id="ARBA00008045"/>
    </source>
</evidence>
<dbReference type="EMBL" id="JAEFCI010002986">
    <property type="protein sequence ID" value="KAG5461877.1"/>
    <property type="molecule type" value="Genomic_DNA"/>
</dbReference>
<proteinExistence type="inferred from homology"/>
<dbReference type="Proteomes" id="UP000673691">
    <property type="component" value="Unassembled WGS sequence"/>
</dbReference>
<dbReference type="Pfam" id="PF01920">
    <property type="entry name" value="Prefoldin_2"/>
    <property type="match status" value="1"/>
</dbReference>
<reference evidence="4 5" key="1">
    <citation type="journal article" name="Sci. Rep.">
        <title>Genome-scale phylogenetic analyses confirm Olpidium as the closest living zoosporic fungus to the non-flagellated, terrestrial fungi.</title>
        <authorList>
            <person name="Chang Y."/>
            <person name="Rochon D."/>
            <person name="Sekimoto S."/>
            <person name="Wang Y."/>
            <person name="Chovatia M."/>
            <person name="Sandor L."/>
            <person name="Salamov A."/>
            <person name="Grigoriev I.V."/>
            <person name="Stajich J.E."/>
            <person name="Spatafora J.W."/>
        </authorList>
    </citation>
    <scope>NUCLEOTIDE SEQUENCE [LARGE SCALE GENOMIC DNA]</scope>
    <source>
        <strain evidence="4">S191</strain>
    </source>
</reference>
<comment type="similarity">
    <text evidence="1">Belongs to the prefoldin subunit beta family.</text>
</comment>
<dbReference type="AlphaFoldDB" id="A0A8H7ZYU0"/>
<dbReference type="InterPro" id="IPR002777">
    <property type="entry name" value="PFD_beta-like"/>
</dbReference>
<evidence type="ECO:0000313" key="4">
    <source>
        <dbReference type="EMBL" id="KAG5461877.1"/>
    </source>
</evidence>
<feature type="region of interest" description="Disordered" evidence="3">
    <location>
        <begin position="1"/>
        <end position="27"/>
    </location>
</feature>
<keyword evidence="5" id="KW-1185">Reference proteome</keyword>
<dbReference type="OrthoDB" id="29646at2759"/>
<feature type="compositionally biased region" description="Low complexity" evidence="3">
    <location>
        <begin position="1"/>
        <end position="26"/>
    </location>
</feature>
<dbReference type="GO" id="GO:0051082">
    <property type="term" value="F:unfolded protein binding"/>
    <property type="evidence" value="ECO:0007669"/>
    <property type="project" value="InterPro"/>
</dbReference>
<sequence>MSRSAAAGAGSSASPSSAPSTGSGASQLTPAQLTAQFNVKKQELTAIAQKIGELETESDEHTGCLLERLAASRVWLHGLTQLSELADASAVTRALKLLLVIAAAPKIVDPRLVIDTMVPLNPDRKCFRLVGGVLVERTIKEVLPALEANRSGVSFRTPPSLSPRRYWTPRLRTLSQSRHAPDCLTCSYQLP</sequence>
<organism evidence="4 5">
    <name type="scientific">Olpidium bornovanus</name>
    <dbReference type="NCBI Taxonomy" id="278681"/>
    <lineage>
        <taxon>Eukaryota</taxon>
        <taxon>Fungi</taxon>
        <taxon>Fungi incertae sedis</taxon>
        <taxon>Olpidiomycota</taxon>
        <taxon>Olpidiomycotina</taxon>
        <taxon>Olpidiomycetes</taxon>
        <taxon>Olpidiales</taxon>
        <taxon>Olpidiaceae</taxon>
        <taxon>Olpidium</taxon>
    </lineage>
</organism>